<dbReference type="AlphaFoldDB" id="A0A5R8ZVA1"/>
<reference evidence="2 3" key="1">
    <citation type="submission" date="2019-05" db="EMBL/GenBank/DDBJ databases">
        <authorList>
            <person name="Moore K."/>
            <person name="O'Neill P."/>
            <person name="Farbos A."/>
            <person name="Studholme D.J."/>
        </authorList>
    </citation>
    <scope>NUCLEOTIDE SEQUENCE [LARGE SCALE GENOMIC DNA]</scope>
    <source>
        <strain evidence="2 3">DSM 9128</strain>
    </source>
</reference>
<dbReference type="GO" id="GO:0005835">
    <property type="term" value="C:fatty acid synthase complex"/>
    <property type="evidence" value="ECO:0007669"/>
    <property type="project" value="InterPro"/>
</dbReference>
<dbReference type="PRINTS" id="PR01483">
    <property type="entry name" value="FASYNTHASE"/>
</dbReference>
<name>A0A5R8ZVA1_PSENT</name>
<dbReference type="CDD" id="cd03449">
    <property type="entry name" value="R_hydratase"/>
    <property type="match status" value="1"/>
</dbReference>
<evidence type="ECO:0000259" key="1">
    <source>
        <dbReference type="Pfam" id="PF01575"/>
    </source>
</evidence>
<dbReference type="PANTHER" id="PTHR43437:SF3">
    <property type="entry name" value="HYDROXYACYL-THIOESTER DEHYDRATASE TYPE 2, MITOCHONDRIAL"/>
    <property type="match status" value="1"/>
</dbReference>
<reference evidence="3" key="2">
    <citation type="submission" date="2019-06" db="EMBL/GenBank/DDBJ databases">
        <title>AzeR, a transcriptional regulator that responds to azelaic acid in Pseudomonas nitroreducens.</title>
        <authorList>
            <person name="Bez C."/>
            <person name="Javvadi S.G."/>
            <person name="Bertani I."/>
            <person name="Devescovi G."/>
            <person name="Studholme D.J."/>
            <person name="Geller A."/>
            <person name="Levy A."/>
            <person name="Venturi V."/>
        </authorList>
    </citation>
    <scope>NUCLEOTIDE SEQUENCE [LARGE SCALE GENOMIC DNA]</scope>
    <source>
        <strain evidence="3">DSM 9128</strain>
    </source>
</reference>
<dbReference type="InterPro" id="IPR003965">
    <property type="entry name" value="Fatty_acid_synthase"/>
</dbReference>
<dbReference type="GO" id="GO:0004312">
    <property type="term" value="F:fatty acid synthase activity"/>
    <property type="evidence" value="ECO:0007669"/>
    <property type="project" value="InterPro"/>
</dbReference>
<dbReference type="Proteomes" id="UP000307510">
    <property type="component" value="Unassembled WGS sequence"/>
</dbReference>
<accession>A0A5R8ZVA1</accession>
<dbReference type="Pfam" id="PF01575">
    <property type="entry name" value="MaoC_dehydratas"/>
    <property type="match status" value="1"/>
</dbReference>
<dbReference type="GO" id="GO:0019171">
    <property type="term" value="F:(3R)-hydroxyacyl-[acyl-carrier-protein] dehydratase activity"/>
    <property type="evidence" value="ECO:0007669"/>
    <property type="project" value="TreeGrafter"/>
</dbReference>
<gene>
    <name evidence="2" type="ORF">FEA48_26505</name>
</gene>
<protein>
    <submittedName>
        <fullName evidence="2">MaoC family dehydratase</fullName>
    </submittedName>
</protein>
<dbReference type="InterPro" id="IPR029069">
    <property type="entry name" value="HotDog_dom_sf"/>
</dbReference>
<dbReference type="Gene3D" id="3.10.129.10">
    <property type="entry name" value="Hotdog Thioesterase"/>
    <property type="match status" value="1"/>
</dbReference>
<dbReference type="PANTHER" id="PTHR43437">
    <property type="entry name" value="HYDROXYACYL-THIOESTER DEHYDRATASE TYPE 2, MITOCHONDRIAL-RELATED"/>
    <property type="match status" value="1"/>
</dbReference>
<dbReference type="InterPro" id="IPR050965">
    <property type="entry name" value="UPF0336/Enoyl-CoA_hydratase"/>
</dbReference>
<feature type="domain" description="MaoC-like" evidence="1">
    <location>
        <begin position="21"/>
        <end position="118"/>
    </location>
</feature>
<evidence type="ECO:0000313" key="2">
    <source>
        <dbReference type="EMBL" id="TLP69864.1"/>
    </source>
</evidence>
<evidence type="ECO:0000313" key="3">
    <source>
        <dbReference type="Proteomes" id="UP000307510"/>
    </source>
</evidence>
<comment type="caution">
    <text evidence="2">The sequence shown here is derived from an EMBL/GenBank/DDBJ whole genome shotgun (WGS) entry which is preliminary data.</text>
</comment>
<dbReference type="SUPFAM" id="SSF54637">
    <property type="entry name" value="Thioesterase/thiol ester dehydrase-isomerase"/>
    <property type="match status" value="1"/>
</dbReference>
<dbReference type="GO" id="GO:0006633">
    <property type="term" value="P:fatty acid biosynthetic process"/>
    <property type="evidence" value="ECO:0007669"/>
    <property type="project" value="InterPro"/>
</dbReference>
<sequence length="158" mass="17548">MQNARQRAIDGLSKGDRFTVVRTFSVEEIQRFADISRDYNPVHVDLPYAQLRNFRAPISHGLLTASLLTEIGGQIGWLATGMSFQFKRPVYAGEQITCVWEITDIDERGRARASIQITNPDSEVVLQAETTGVLPGENERARLREMVAEGDPSNGALS</sequence>
<dbReference type="RefSeq" id="WP_138216466.1">
    <property type="nucleotide sequence ID" value="NZ_VASG01000009.1"/>
</dbReference>
<proteinExistence type="predicted"/>
<dbReference type="EMBL" id="VASG01000009">
    <property type="protein sequence ID" value="TLP69864.1"/>
    <property type="molecule type" value="Genomic_DNA"/>
</dbReference>
<dbReference type="InterPro" id="IPR002539">
    <property type="entry name" value="MaoC-like_dom"/>
</dbReference>
<organism evidence="2 3">
    <name type="scientific">Pseudomonas nitroreducens</name>
    <dbReference type="NCBI Taxonomy" id="46680"/>
    <lineage>
        <taxon>Bacteria</taxon>
        <taxon>Pseudomonadati</taxon>
        <taxon>Pseudomonadota</taxon>
        <taxon>Gammaproteobacteria</taxon>
        <taxon>Pseudomonadales</taxon>
        <taxon>Pseudomonadaceae</taxon>
        <taxon>Pseudomonas</taxon>
    </lineage>
</organism>